<keyword evidence="2" id="KW-0378">Hydrolase</keyword>
<comment type="caution">
    <text evidence="5">The sequence shown here is derived from an EMBL/GenBank/DDBJ whole genome shotgun (WGS) entry which is preliminary data.</text>
</comment>
<dbReference type="InterPro" id="IPR033116">
    <property type="entry name" value="TRYPSIN_SER"/>
</dbReference>
<dbReference type="EMBL" id="BAGZ01000024">
    <property type="protein sequence ID" value="GAB79384.1"/>
    <property type="molecule type" value="Genomic_DNA"/>
</dbReference>
<dbReference type="Gene3D" id="2.40.10.10">
    <property type="entry name" value="Trypsin-like serine proteases"/>
    <property type="match status" value="1"/>
</dbReference>
<dbReference type="PANTHER" id="PTHR24252">
    <property type="entry name" value="ACROSIN-RELATED"/>
    <property type="match status" value="1"/>
</dbReference>
<dbReference type="PROSITE" id="PS00135">
    <property type="entry name" value="TRYPSIN_SER"/>
    <property type="match status" value="1"/>
</dbReference>
<dbReference type="PRINTS" id="PR00722">
    <property type="entry name" value="CHYMOTRYPSIN"/>
</dbReference>
<reference evidence="5 6" key="1">
    <citation type="submission" date="2012-08" db="EMBL/GenBank/DDBJ databases">
        <title>Whole genome shotgun sequence of Austwickia chelonae NBRC 105200.</title>
        <authorList>
            <person name="Yoshida I."/>
            <person name="Hosoyama A."/>
            <person name="Tsuchikane K."/>
            <person name="Katsumata H."/>
            <person name="Ando Y."/>
            <person name="Ohji S."/>
            <person name="Hamada M."/>
            <person name="Tamura T."/>
            <person name="Yamazoe A."/>
            <person name="Yamazaki S."/>
            <person name="Fujita N."/>
        </authorList>
    </citation>
    <scope>NUCLEOTIDE SEQUENCE [LARGE SCALE GENOMIC DNA]</scope>
    <source>
        <strain evidence="5 6">NBRC 105200</strain>
    </source>
</reference>
<feature type="chain" id="PRO_5003895626" evidence="3">
    <location>
        <begin position="32"/>
        <end position="280"/>
    </location>
</feature>
<sequence>MSTSRPIGRFLGMAAAVTMIGGTLASSTAFAAPPSGEADSSTLIIGGTPAKDGEFPFIVSLQTSGKPFCGGSLIDSTTVLTAAHCVNDETAESAKKMTLVIGRTVLSDKTQGVERKVRFTDDAPDIRLHPSYGQQSGFDAALIHLDKPVNDITPATLPEPGSTALYKPGSIATVVGWGTTRPSWPPKYPDRLLKVNVPIQSPAFCARAGGTDYNSETDFCAGVEGKDSCRGDSGGPIMRKVDGRLYQIGIVSWGRGCAQKDNPGFYTSTASELVREGLGF</sequence>
<feature type="domain" description="Peptidase S1" evidence="4">
    <location>
        <begin position="44"/>
        <end position="280"/>
    </location>
</feature>
<evidence type="ECO:0000313" key="5">
    <source>
        <dbReference type="EMBL" id="GAB79384.1"/>
    </source>
</evidence>
<feature type="signal peptide" evidence="3">
    <location>
        <begin position="1"/>
        <end position="31"/>
    </location>
</feature>
<dbReference type="CDD" id="cd00190">
    <property type="entry name" value="Tryp_SPc"/>
    <property type="match status" value="1"/>
</dbReference>
<dbReference type="GO" id="GO:0006508">
    <property type="term" value="P:proteolysis"/>
    <property type="evidence" value="ECO:0007669"/>
    <property type="project" value="UniProtKB-KW"/>
</dbReference>
<dbReference type="Pfam" id="PF00089">
    <property type="entry name" value="Trypsin"/>
    <property type="match status" value="1"/>
</dbReference>
<dbReference type="STRING" id="100225.SAMN05421595_3074"/>
<evidence type="ECO:0000256" key="2">
    <source>
        <dbReference type="RuleBase" id="RU363034"/>
    </source>
</evidence>
<name>K6VRJ2_9MICO</name>
<keyword evidence="2" id="KW-0645">Protease</keyword>
<dbReference type="RefSeq" id="WP_006504142.1">
    <property type="nucleotide sequence ID" value="NZ_BAGZ01000024.1"/>
</dbReference>
<dbReference type="PROSITE" id="PS50240">
    <property type="entry name" value="TRYPSIN_DOM"/>
    <property type="match status" value="1"/>
</dbReference>
<keyword evidence="3" id="KW-0732">Signal</keyword>
<dbReference type="InterPro" id="IPR009003">
    <property type="entry name" value="Peptidase_S1_PA"/>
</dbReference>
<dbReference type="FunFam" id="2.40.10.10:FF:000068">
    <property type="entry name" value="transmembrane protease serine 2"/>
    <property type="match status" value="1"/>
</dbReference>
<evidence type="ECO:0000256" key="1">
    <source>
        <dbReference type="ARBA" id="ARBA00023157"/>
    </source>
</evidence>
<dbReference type="InterPro" id="IPR018114">
    <property type="entry name" value="TRYPSIN_HIS"/>
</dbReference>
<dbReference type="GO" id="GO:0004252">
    <property type="term" value="F:serine-type endopeptidase activity"/>
    <property type="evidence" value="ECO:0007669"/>
    <property type="project" value="InterPro"/>
</dbReference>
<dbReference type="InterPro" id="IPR001254">
    <property type="entry name" value="Trypsin_dom"/>
</dbReference>
<dbReference type="SUPFAM" id="SSF50494">
    <property type="entry name" value="Trypsin-like serine proteases"/>
    <property type="match status" value="1"/>
</dbReference>
<proteinExistence type="predicted"/>
<organism evidence="5 6">
    <name type="scientific">Austwickia chelonae NBRC 105200</name>
    <dbReference type="NCBI Taxonomy" id="1184607"/>
    <lineage>
        <taxon>Bacteria</taxon>
        <taxon>Bacillati</taxon>
        <taxon>Actinomycetota</taxon>
        <taxon>Actinomycetes</taxon>
        <taxon>Micrococcales</taxon>
        <taxon>Dermatophilaceae</taxon>
        <taxon>Austwickia</taxon>
    </lineage>
</organism>
<dbReference type="AlphaFoldDB" id="K6VRJ2"/>
<dbReference type="PROSITE" id="PS00134">
    <property type="entry name" value="TRYPSIN_HIS"/>
    <property type="match status" value="1"/>
</dbReference>
<keyword evidence="1" id="KW-1015">Disulfide bond</keyword>
<dbReference type="OrthoDB" id="3611234at2"/>
<dbReference type="InterPro" id="IPR043504">
    <property type="entry name" value="Peptidase_S1_PA_chymotrypsin"/>
</dbReference>
<dbReference type="SMART" id="SM00020">
    <property type="entry name" value="Tryp_SPc"/>
    <property type="match status" value="1"/>
</dbReference>
<gene>
    <name evidence="5" type="ORF">AUCHE_24_00390</name>
</gene>
<accession>K6VRJ2</accession>
<dbReference type="PANTHER" id="PTHR24252:SF7">
    <property type="entry name" value="HYALIN"/>
    <property type="match status" value="1"/>
</dbReference>
<dbReference type="InterPro" id="IPR001314">
    <property type="entry name" value="Peptidase_S1A"/>
</dbReference>
<keyword evidence="2" id="KW-0720">Serine protease</keyword>
<protein>
    <submittedName>
        <fullName evidence="5">Putative peptidase</fullName>
    </submittedName>
</protein>
<dbReference type="Proteomes" id="UP000008495">
    <property type="component" value="Unassembled WGS sequence"/>
</dbReference>
<evidence type="ECO:0000313" key="6">
    <source>
        <dbReference type="Proteomes" id="UP000008495"/>
    </source>
</evidence>
<dbReference type="FunFam" id="2.40.10.10:FF:000002">
    <property type="entry name" value="Transmembrane protease serine"/>
    <property type="match status" value="1"/>
</dbReference>
<evidence type="ECO:0000256" key="3">
    <source>
        <dbReference type="SAM" id="SignalP"/>
    </source>
</evidence>
<evidence type="ECO:0000259" key="4">
    <source>
        <dbReference type="PROSITE" id="PS50240"/>
    </source>
</evidence>
<keyword evidence="6" id="KW-1185">Reference proteome</keyword>
<dbReference type="eggNOG" id="COG5640">
    <property type="taxonomic scope" value="Bacteria"/>
</dbReference>